<keyword evidence="1" id="KW-1185">Reference proteome</keyword>
<dbReference type="InterPro" id="IPR042171">
    <property type="entry name" value="Acyl-CoA_hotdog"/>
</dbReference>
<accession>A0A1I7WTS5</accession>
<organism evidence="1 2">
    <name type="scientific">Heterorhabditis bacteriophora</name>
    <name type="common">Entomopathogenic nematode worm</name>
    <dbReference type="NCBI Taxonomy" id="37862"/>
    <lineage>
        <taxon>Eukaryota</taxon>
        <taxon>Metazoa</taxon>
        <taxon>Ecdysozoa</taxon>
        <taxon>Nematoda</taxon>
        <taxon>Chromadorea</taxon>
        <taxon>Rhabditida</taxon>
        <taxon>Rhabditina</taxon>
        <taxon>Rhabditomorpha</taxon>
        <taxon>Strongyloidea</taxon>
        <taxon>Heterorhabditidae</taxon>
        <taxon>Heterorhabditis</taxon>
    </lineage>
</organism>
<dbReference type="SUPFAM" id="SSF54637">
    <property type="entry name" value="Thioesterase/thiol ester dehydrase-isomerase"/>
    <property type="match status" value="1"/>
</dbReference>
<sequence>MEGTSITYRVKQIRDGRNFAIRYVEAEQHDKIIHLAEFSLQRSTTITSIEPDDYMLRHASLVYMSDLGLTQIKFYLDLTSMTGYCMSKNVYLIQSIVLSYTADSGPVMAVYYSPLLKKPLFIN</sequence>
<proteinExistence type="predicted"/>
<dbReference type="AlphaFoldDB" id="A0A1I7WTS5"/>
<dbReference type="Proteomes" id="UP000095283">
    <property type="component" value="Unplaced"/>
</dbReference>
<dbReference type="Gene3D" id="2.40.160.210">
    <property type="entry name" value="Acyl-CoA thioesterase, double hotdog domain"/>
    <property type="match status" value="1"/>
</dbReference>
<dbReference type="WBParaSite" id="Hba_08511">
    <property type="protein sequence ID" value="Hba_08511"/>
    <property type="gene ID" value="Hba_08511"/>
</dbReference>
<name>A0A1I7WTS5_HETBA</name>
<evidence type="ECO:0000313" key="1">
    <source>
        <dbReference type="Proteomes" id="UP000095283"/>
    </source>
</evidence>
<evidence type="ECO:0000313" key="2">
    <source>
        <dbReference type="WBParaSite" id="Hba_08511"/>
    </source>
</evidence>
<protein>
    <submittedName>
        <fullName evidence="2">Protein kinase domain-containing protein</fullName>
    </submittedName>
</protein>
<dbReference type="InterPro" id="IPR029069">
    <property type="entry name" value="HotDog_dom_sf"/>
</dbReference>
<reference evidence="2" key="1">
    <citation type="submission" date="2016-11" db="UniProtKB">
        <authorList>
            <consortium name="WormBaseParasite"/>
        </authorList>
    </citation>
    <scope>IDENTIFICATION</scope>
</reference>